<keyword evidence="2" id="KW-1185">Reference proteome</keyword>
<comment type="caution">
    <text evidence="1">The sequence shown here is derived from an EMBL/GenBank/DDBJ whole genome shotgun (WGS) entry which is preliminary data.</text>
</comment>
<evidence type="ECO:0000313" key="2">
    <source>
        <dbReference type="Proteomes" id="UP001519460"/>
    </source>
</evidence>
<accession>A0ABD0KCF4</accession>
<dbReference type="Proteomes" id="UP001519460">
    <property type="component" value="Unassembled WGS sequence"/>
</dbReference>
<sequence length="114" mass="12842">MQTVKLYKNILIISTSSGASLESCIHREPFGSVARGQNSDQAHRMTVLQCDETEVLGGHVAMTTNPALQSCRHSPEGKLRKRVNMQSLHGDEIRYVQSFAIHRFSRHDDDVKLH</sequence>
<name>A0ABD0KCF4_9CAEN</name>
<reference evidence="1 2" key="1">
    <citation type="journal article" date="2023" name="Sci. Data">
        <title>Genome assembly of the Korean intertidal mud-creeper Batillaria attramentaria.</title>
        <authorList>
            <person name="Patra A.K."/>
            <person name="Ho P.T."/>
            <person name="Jun S."/>
            <person name="Lee S.J."/>
            <person name="Kim Y."/>
            <person name="Won Y.J."/>
        </authorList>
    </citation>
    <scope>NUCLEOTIDE SEQUENCE [LARGE SCALE GENOMIC DNA]</scope>
    <source>
        <strain evidence="1">Wonlab-2016</strain>
    </source>
</reference>
<gene>
    <name evidence="1" type="ORF">BaRGS_00023884</name>
</gene>
<evidence type="ECO:0000313" key="1">
    <source>
        <dbReference type="EMBL" id="KAK7484841.1"/>
    </source>
</evidence>
<protein>
    <submittedName>
        <fullName evidence="1">Uncharacterized protein</fullName>
    </submittedName>
</protein>
<organism evidence="1 2">
    <name type="scientific">Batillaria attramentaria</name>
    <dbReference type="NCBI Taxonomy" id="370345"/>
    <lineage>
        <taxon>Eukaryota</taxon>
        <taxon>Metazoa</taxon>
        <taxon>Spiralia</taxon>
        <taxon>Lophotrochozoa</taxon>
        <taxon>Mollusca</taxon>
        <taxon>Gastropoda</taxon>
        <taxon>Caenogastropoda</taxon>
        <taxon>Sorbeoconcha</taxon>
        <taxon>Cerithioidea</taxon>
        <taxon>Batillariidae</taxon>
        <taxon>Batillaria</taxon>
    </lineage>
</organism>
<dbReference type="EMBL" id="JACVVK020000203">
    <property type="protein sequence ID" value="KAK7484841.1"/>
    <property type="molecule type" value="Genomic_DNA"/>
</dbReference>
<proteinExistence type="predicted"/>
<dbReference type="AlphaFoldDB" id="A0ABD0KCF4"/>